<reference evidence="13 14" key="1">
    <citation type="submission" date="2015-01" db="EMBL/GenBank/DDBJ databases">
        <title>Evolution of Trichinella species and genotypes.</title>
        <authorList>
            <person name="Korhonen P.K."/>
            <person name="Edoardo P."/>
            <person name="Giuseppe L.R."/>
            <person name="Gasser R.B."/>
        </authorList>
    </citation>
    <scope>NUCLEOTIDE SEQUENCE [LARGE SCALE GENOMIC DNA]</scope>
    <source>
        <strain evidence="13">ISS3</strain>
    </source>
</reference>
<dbReference type="OrthoDB" id="2219495at2759"/>
<dbReference type="CDD" id="cd00086">
    <property type="entry name" value="homeodomain"/>
    <property type="match status" value="2"/>
</dbReference>
<dbReference type="Pfam" id="PF04433">
    <property type="entry name" value="SWIRM"/>
    <property type="match status" value="1"/>
</dbReference>
<gene>
    <name evidence="13" type="primary">SATB1</name>
    <name evidence="13" type="ORF">T01_12054</name>
</gene>
<dbReference type="PANTHER" id="PTHR10742:SF410">
    <property type="entry name" value="LYSINE-SPECIFIC HISTONE DEMETHYLASE 2"/>
    <property type="match status" value="1"/>
</dbReference>
<dbReference type="Pfam" id="PF00046">
    <property type="entry name" value="Homeodomain"/>
    <property type="match status" value="1"/>
</dbReference>
<feature type="region of interest" description="Disordered" evidence="9">
    <location>
        <begin position="1516"/>
        <end position="1542"/>
    </location>
</feature>
<keyword evidence="14" id="KW-1185">Reference proteome</keyword>
<feature type="region of interest" description="Disordered" evidence="9">
    <location>
        <begin position="1238"/>
        <end position="1268"/>
    </location>
</feature>
<dbReference type="Gene3D" id="1.10.10.60">
    <property type="entry name" value="Homeodomain-like"/>
    <property type="match status" value="2"/>
</dbReference>
<dbReference type="InterPro" id="IPR036388">
    <property type="entry name" value="WH-like_DNA-bd_sf"/>
</dbReference>
<dbReference type="InterPro" id="IPR038224">
    <property type="entry name" value="SATB_ULD_sf"/>
</dbReference>
<evidence type="ECO:0000256" key="9">
    <source>
        <dbReference type="SAM" id="MobiDB-lite"/>
    </source>
</evidence>
<dbReference type="Proteomes" id="UP000054776">
    <property type="component" value="Unassembled WGS sequence"/>
</dbReference>
<accession>A0A0V1BVY5</accession>
<dbReference type="PANTHER" id="PTHR10742">
    <property type="entry name" value="FLAVIN MONOAMINE OXIDASE"/>
    <property type="match status" value="1"/>
</dbReference>
<keyword evidence="6" id="KW-0560">Oxidoreductase</keyword>
<evidence type="ECO:0000313" key="13">
    <source>
        <dbReference type="EMBL" id="KRY41080.1"/>
    </source>
</evidence>
<dbReference type="InterPro" id="IPR001356">
    <property type="entry name" value="HD"/>
</dbReference>
<protein>
    <submittedName>
        <fullName evidence="13">Lysine-specific histone demethylase 1B</fullName>
    </submittedName>
</protein>
<feature type="region of interest" description="Disordered" evidence="9">
    <location>
        <begin position="1335"/>
        <end position="1396"/>
    </location>
</feature>
<comment type="cofactor">
    <cofactor evidence="1">
        <name>FAD</name>
        <dbReference type="ChEBI" id="CHEBI:57692"/>
    </cofactor>
</comment>
<evidence type="ECO:0000256" key="8">
    <source>
        <dbReference type="RuleBase" id="RU000682"/>
    </source>
</evidence>
<evidence type="ECO:0000259" key="11">
    <source>
        <dbReference type="PROSITE" id="PS50934"/>
    </source>
</evidence>
<feature type="domain" description="SWIRM" evidence="11">
    <location>
        <begin position="361"/>
        <end position="459"/>
    </location>
</feature>
<dbReference type="GO" id="GO:0003677">
    <property type="term" value="F:DNA binding"/>
    <property type="evidence" value="ECO:0007669"/>
    <property type="project" value="UniProtKB-UniRule"/>
</dbReference>
<evidence type="ECO:0000256" key="1">
    <source>
        <dbReference type="ARBA" id="ARBA00001974"/>
    </source>
</evidence>
<dbReference type="InParanoid" id="A0A0V1BVY5"/>
<dbReference type="eggNOG" id="KOG3755">
    <property type="taxonomic scope" value="Eukaryota"/>
</dbReference>
<keyword evidence="13" id="KW-0808">Transferase</keyword>
<comment type="caution">
    <text evidence="13">The sequence shown here is derived from an EMBL/GenBank/DDBJ whole genome shotgun (WGS) entry which is preliminary data.</text>
</comment>
<dbReference type="Pfam" id="PF16534">
    <property type="entry name" value="ULD"/>
    <property type="match status" value="1"/>
</dbReference>
<keyword evidence="7 8" id="KW-0238">DNA-binding</keyword>
<keyword evidence="4" id="KW-0285">Flavoprotein</keyword>
<evidence type="ECO:0000256" key="6">
    <source>
        <dbReference type="ARBA" id="ARBA00023002"/>
    </source>
</evidence>
<evidence type="ECO:0000313" key="14">
    <source>
        <dbReference type="Proteomes" id="UP000054776"/>
    </source>
</evidence>
<proteinExistence type="inferred from homology"/>
<feature type="domain" description="Homeobox" evidence="10">
    <location>
        <begin position="1560"/>
        <end position="1617"/>
    </location>
</feature>
<name>A0A0V1BVY5_TRISP</name>
<dbReference type="Gene3D" id="1.10.10.10">
    <property type="entry name" value="Winged helix-like DNA-binding domain superfamily/Winged helix DNA-binding domain"/>
    <property type="match status" value="1"/>
</dbReference>
<dbReference type="SUPFAM" id="SSF51905">
    <property type="entry name" value="FAD/NAD(P)-binding domain"/>
    <property type="match status" value="1"/>
</dbReference>
<dbReference type="Gene3D" id="3.10.20.710">
    <property type="entry name" value="SATB, ubiquitin-like oligomerisation domain"/>
    <property type="match status" value="1"/>
</dbReference>
<dbReference type="STRING" id="6334.A0A0V1BVY5"/>
<dbReference type="PROSITE" id="PS51982">
    <property type="entry name" value="CMP"/>
    <property type="match status" value="1"/>
</dbReference>
<dbReference type="Gene3D" id="3.50.50.60">
    <property type="entry name" value="FAD/NAD(P)-binding domain"/>
    <property type="match status" value="1"/>
</dbReference>
<feature type="DNA-binding region" description="Homeobox" evidence="7">
    <location>
        <begin position="1562"/>
        <end position="1618"/>
    </location>
</feature>
<dbReference type="PROSITE" id="PS50934">
    <property type="entry name" value="SWIRM"/>
    <property type="match status" value="1"/>
</dbReference>
<dbReference type="InterPro" id="IPR050281">
    <property type="entry name" value="Flavin_monoamine_oxidase"/>
</dbReference>
<dbReference type="GO" id="GO:0008168">
    <property type="term" value="F:methyltransferase activity"/>
    <property type="evidence" value="ECO:0007669"/>
    <property type="project" value="UniProtKB-KW"/>
</dbReference>
<keyword evidence="5" id="KW-0274">FAD</keyword>
<feature type="compositionally biased region" description="Low complexity" evidence="9">
    <location>
        <begin position="1238"/>
        <end position="1251"/>
    </location>
</feature>
<feature type="DNA-binding region" description="Homeobox" evidence="7">
    <location>
        <begin position="1279"/>
        <end position="1335"/>
    </location>
</feature>
<keyword evidence="7 8" id="KW-0371">Homeobox</keyword>
<dbReference type="Gene3D" id="3.90.660.10">
    <property type="match status" value="1"/>
</dbReference>
<comment type="subcellular location">
    <subcellularLocation>
        <location evidence="2 7 8">Nucleus</location>
    </subcellularLocation>
</comment>
<dbReference type="EMBL" id="JYDH01000009">
    <property type="protein sequence ID" value="KRY41080.1"/>
    <property type="molecule type" value="Genomic_DNA"/>
</dbReference>
<feature type="compositionally biased region" description="Low complexity" evidence="9">
    <location>
        <begin position="1362"/>
        <end position="1396"/>
    </location>
</feature>
<evidence type="ECO:0000256" key="5">
    <source>
        <dbReference type="ARBA" id="ARBA00022827"/>
    </source>
</evidence>
<evidence type="ECO:0000256" key="4">
    <source>
        <dbReference type="ARBA" id="ARBA00022630"/>
    </source>
</evidence>
<evidence type="ECO:0000256" key="3">
    <source>
        <dbReference type="ARBA" id="ARBA00005995"/>
    </source>
</evidence>
<dbReference type="GO" id="GO:0140682">
    <property type="term" value="F:FAD-dependent H3K4me/H3K4me3 demethylase activity"/>
    <property type="evidence" value="ECO:0007669"/>
    <property type="project" value="UniProtKB-ARBA"/>
</dbReference>
<feature type="compositionally biased region" description="Polar residues" evidence="9">
    <location>
        <begin position="1464"/>
        <end position="1481"/>
    </location>
</feature>
<evidence type="ECO:0000256" key="7">
    <source>
        <dbReference type="PROSITE-ProRule" id="PRU00108"/>
    </source>
</evidence>
<dbReference type="InterPro" id="IPR036188">
    <property type="entry name" value="FAD/NAD-bd_sf"/>
</dbReference>
<feature type="domain" description="Homeobox" evidence="10">
    <location>
        <begin position="1277"/>
        <end position="1334"/>
    </location>
</feature>
<keyword evidence="7 8" id="KW-0539">Nucleus</keyword>
<evidence type="ECO:0000256" key="2">
    <source>
        <dbReference type="ARBA" id="ARBA00004123"/>
    </source>
</evidence>
<dbReference type="SMART" id="SM00389">
    <property type="entry name" value="HOX"/>
    <property type="match status" value="2"/>
</dbReference>
<dbReference type="InterPro" id="IPR007526">
    <property type="entry name" value="SWIRM"/>
</dbReference>
<dbReference type="SUPFAM" id="SSF46689">
    <property type="entry name" value="Homeodomain-like"/>
    <property type="match status" value="3"/>
</dbReference>
<dbReference type="Pfam" id="PF01593">
    <property type="entry name" value="Amino_oxidase"/>
    <property type="match status" value="1"/>
</dbReference>
<feature type="domain" description="CMP" evidence="12">
    <location>
        <begin position="1058"/>
        <end position="1163"/>
    </location>
</feature>
<dbReference type="SUPFAM" id="SSF54373">
    <property type="entry name" value="FAD-linked reductases, C-terminal domain"/>
    <property type="match status" value="1"/>
</dbReference>
<feature type="region of interest" description="Disordered" evidence="9">
    <location>
        <begin position="1629"/>
        <end position="1651"/>
    </location>
</feature>
<dbReference type="FunFam" id="1.10.10.60:FF:000169">
    <property type="entry name" value="DNA-binding protein SATB1"/>
    <property type="match status" value="1"/>
</dbReference>
<dbReference type="GO" id="GO:0032259">
    <property type="term" value="P:methylation"/>
    <property type="evidence" value="ECO:0007669"/>
    <property type="project" value="UniProtKB-KW"/>
</dbReference>
<sequence>MSVPFMVSIARLAVAESGISMKQYLAALPFRSTAIRTFTDCPTSLKSRSSCWSSGTLSIFEKGWYCFTPSISLMCPNAMATRLRQTSDRLQRRTIIKSTTSRSRPQRVNRLVEIANGKDAVVLRCSHRGCRDVIPVCILKLSDRCSTTFKSAKWHHISCDEHYCQCCYDCYTQKSGLRKVNDWRRLWKLNGGKALPSIKLKEMLHIVLFAKEGGSESQNLCEKNADALICFMITSWCSKVVIQIYTISFKLDRSSYCHLNYCASSALLDSVYEMFEMADSAWHIRVISPTDDGQDPCSVAEDPVARRALVSYWFKYLAVPPLLKNSPAAVFLKKEYYFDLLGMSPTMSVSVEQNAQPFYMATDYDRARCFRPDAMEPDEIKAFPEYESEQNFYLCLRNLIVALWNLNPSNWITPADCKKKIICRGLIRILLTHEVGRILQFLTHQGLVNFGLLKNPPNCFSIAPKEMSVVVVGAGISGIAAARQLQNFGVNVVVLEIKEKAGGRIVDDCSFGVPVGRGGQLITGIINNPFCVLCFQAGINFRVLREECPLISERTGKIVNHDVDRQVECHFNALLDVIEHWQRRGDMDDNLLTLMKKVDRCYSAHKCGSSLESVDEEELFNFHISNLEYSCGSPLEMVSGLHWNQNEKFPQFAGSHALMTAGCARITDQLVEGLDVRYCKKVVSIDYSSEQVKVCTADEETFICDKVIVTVPLAVLKKECIEFLPALPDNKLKAISTLGCGIIEKIALRFSKNFWSKKTNAADYFGSVSSKGQQRGFFNVFYDFTPPGSSDDETCNVLMCYLSGESAQLIHSKTDEAIVDLCVQTLRRMFPEEDIPEPMKYMVTRWGQDPDIGMAYSYICVGATGDDYDAMAETVKGRVHFAELRVSWTRGGEARRKNLSAPKINQPTGAGGKSNGRLIEKNRHCVVVVTGWLVSRAAATANSSSKSSSNSEQQQNISINNTYTYTYTQIYIHIHEKKEVVGVQCIVHLAGQGGLDRLYWIQKRRRRRREQKSFNIPQSYQSSRKQRRCAVNTATAVVQSFLKLEHEEEEEGASRPAMAMFPIRCVVETVADGQCIKCSDSGATVLVDSYAIVSGFTQLSQLVDTVLAALGLQHLSYGAKGTIQVKNWKPLSFEELTDDPDVEVENLLKDISNHLTLRIITKQSDHAVSDCLRDMKDRLLQTIWQKLPQIGNDIHLPQLKGLVTNLVQGDGPPAVDAQLMHLFNVWLEQLSKTKMSSSLQSQWPSSSTSQSNGDNGSTGVGKSGIGHCSSRFNPTLEIPKLERWFRETPNPTRQKLLQYMTLMNNSSYRKHSSKITYQQICNWFINARATMRNRSWPNRRFDGQPTRGGQEPMEQGDSWPLSSGGSSRTVTGGRRQPSAAAAAAASSSSTSSSTLTLNSSTGAGCCGVGSPPSISANSLGAVAEIGSSVAPVLADLDLDSAGDVGVATAGGSASSPQAQQAGSDHSNGQSPSASSRTSGDMSVNVKDDPDADQQALYFGQTLAGCQSAGDIGSPTLLATGATENGGTTAGSGSGGSTSTTSPLFNISANRTRLMFDPLTELPMLERWFEENPHPSWVQVDQFTEMLNVMPYRQTYPPVSSHNVKIWFKNRRAKFKRNLVGTIKVVDSGTNANATPASVSGKGEQAAQAANN</sequence>
<dbReference type="GO" id="GO:0005634">
    <property type="term" value="C:nucleus"/>
    <property type="evidence" value="ECO:0007669"/>
    <property type="project" value="UniProtKB-SubCell"/>
</dbReference>
<dbReference type="InterPro" id="IPR002937">
    <property type="entry name" value="Amino_oxidase"/>
</dbReference>
<comment type="similarity">
    <text evidence="3">Belongs to the flavin monoamine oxidase family.</text>
</comment>
<feature type="compositionally biased region" description="Low complexity" evidence="9">
    <location>
        <begin position="1449"/>
        <end position="1463"/>
    </location>
</feature>
<evidence type="ECO:0000259" key="12">
    <source>
        <dbReference type="PROSITE" id="PS51982"/>
    </source>
</evidence>
<dbReference type="InterPro" id="IPR009057">
    <property type="entry name" value="Homeodomain-like_sf"/>
</dbReference>
<organism evidence="13 14">
    <name type="scientific">Trichinella spiralis</name>
    <name type="common">Trichina worm</name>
    <dbReference type="NCBI Taxonomy" id="6334"/>
    <lineage>
        <taxon>Eukaryota</taxon>
        <taxon>Metazoa</taxon>
        <taxon>Ecdysozoa</taxon>
        <taxon>Nematoda</taxon>
        <taxon>Enoplea</taxon>
        <taxon>Dorylaimia</taxon>
        <taxon>Trichinellida</taxon>
        <taxon>Trichinellidae</taxon>
        <taxon>Trichinella</taxon>
    </lineage>
</organism>
<keyword evidence="13" id="KW-0489">Methyltransferase</keyword>
<feature type="region of interest" description="Disordered" evidence="9">
    <location>
        <begin position="1446"/>
        <end position="1488"/>
    </location>
</feature>
<dbReference type="PROSITE" id="PS50071">
    <property type="entry name" value="HOMEOBOX_2"/>
    <property type="match status" value="2"/>
</dbReference>
<dbReference type="InterPro" id="IPR032392">
    <property type="entry name" value="ULD"/>
</dbReference>
<evidence type="ECO:0000259" key="10">
    <source>
        <dbReference type="PROSITE" id="PS50071"/>
    </source>
</evidence>